<reference evidence="1 2" key="1">
    <citation type="submission" date="2019-07" db="EMBL/GenBank/DDBJ databases">
        <title>Complete genome of Crassaminicella thermophila SY095.</title>
        <authorList>
            <person name="Li X."/>
        </authorList>
    </citation>
    <scope>NUCLEOTIDE SEQUENCE [LARGE SCALE GENOMIC DNA]</scope>
    <source>
        <strain evidence="1 2">SY095</strain>
    </source>
</reference>
<dbReference type="AlphaFoldDB" id="A0A5C0SEW9"/>
<proteinExistence type="predicted"/>
<dbReference type="KEGG" id="crs:FQB35_05380"/>
<sequence length="126" mass="14700">MKKILITNNPKVYEENQEKMDIIYSKNFTYLDVLFMTRDKIHEGYKLLTHPLSGSVKPNETPYKSIVITNNNGKLDINSLKIIEDSIETAKKFIQGKKTPLWTEKILEDFQLVDFFLIRSAIESML</sequence>
<dbReference type="OrthoDB" id="9815289at2"/>
<organism evidence="1 2">
    <name type="scientific">Crassaminicella thermophila</name>
    <dbReference type="NCBI Taxonomy" id="2599308"/>
    <lineage>
        <taxon>Bacteria</taxon>
        <taxon>Bacillati</taxon>
        <taxon>Bacillota</taxon>
        <taxon>Clostridia</taxon>
        <taxon>Eubacteriales</taxon>
        <taxon>Clostridiaceae</taxon>
        <taxon>Crassaminicella</taxon>
    </lineage>
</organism>
<keyword evidence="2" id="KW-1185">Reference proteome</keyword>
<dbReference type="EMBL" id="CP042243">
    <property type="protein sequence ID" value="QEK11844.1"/>
    <property type="molecule type" value="Genomic_DNA"/>
</dbReference>
<evidence type="ECO:0000313" key="2">
    <source>
        <dbReference type="Proteomes" id="UP000324646"/>
    </source>
</evidence>
<evidence type="ECO:0000313" key="1">
    <source>
        <dbReference type="EMBL" id="QEK11844.1"/>
    </source>
</evidence>
<name>A0A5C0SEW9_CRATE</name>
<gene>
    <name evidence="1" type="ORF">FQB35_05380</name>
</gene>
<dbReference type="InterPro" id="IPR047735">
    <property type="entry name" value="GrdX-like"/>
</dbReference>
<dbReference type="Proteomes" id="UP000324646">
    <property type="component" value="Chromosome"/>
</dbReference>
<accession>A0A5C0SEW9</accession>
<dbReference type="RefSeq" id="WP_148808999.1">
    <property type="nucleotide sequence ID" value="NZ_CP042243.1"/>
</dbReference>
<dbReference type="NCBIfam" id="NF038093">
    <property type="entry name" value="GrdX"/>
    <property type="match status" value="1"/>
</dbReference>
<protein>
    <submittedName>
        <fullName evidence="1">GrdX protein</fullName>
    </submittedName>
</protein>